<organism evidence="1 2">
    <name type="scientific">Planktothrix serta PCC 8927</name>
    <dbReference type="NCBI Taxonomy" id="671068"/>
    <lineage>
        <taxon>Bacteria</taxon>
        <taxon>Bacillati</taxon>
        <taxon>Cyanobacteriota</taxon>
        <taxon>Cyanophyceae</taxon>
        <taxon>Oscillatoriophycideae</taxon>
        <taxon>Oscillatoriales</taxon>
        <taxon>Microcoleaceae</taxon>
        <taxon>Planktothrix</taxon>
    </lineage>
</organism>
<gene>
    <name evidence="1" type="ORF">PL8927_830002</name>
</gene>
<accession>A0A7Z9C0A3</accession>
<evidence type="ECO:0000313" key="1">
    <source>
        <dbReference type="EMBL" id="VXD24566.1"/>
    </source>
</evidence>
<dbReference type="AlphaFoldDB" id="A0A7Z9C0A3"/>
<protein>
    <recommendedName>
        <fullName evidence="3">DUF1501 domain-containing protein</fullName>
    </recommendedName>
</protein>
<keyword evidence="2" id="KW-1185">Reference proteome</keyword>
<evidence type="ECO:0000313" key="2">
    <source>
        <dbReference type="Proteomes" id="UP000184550"/>
    </source>
</evidence>
<name>A0A7Z9C0A3_9CYAN</name>
<comment type="caution">
    <text evidence="1">The sequence shown here is derived from an EMBL/GenBank/DDBJ whole genome shotgun (WGS) entry which is preliminary data.</text>
</comment>
<reference evidence="1" key="1">
    <citation type="submission" date="2019-10" db="EMBL/GenBank/DDBJ databases">
        <authorList>
            <consortium name="Genoscope - CEA"/>
            <person name="William W."/>
        </authorList>
    </citation>
    <scope>NUCLEOTIDE SEQUENCE [LARGE SCALE GENOMIC DNA]</scope>
    <source>
        <strain evidence="1">BBR_PRJEB10992</strain>
    </source>
</reference>
<evidence type="ECO:0008006" key="3">
    <source>
        <dbReference type="Google" id="ProtNLM"/>
    </source>
</evidence>
<dbReference type="OrthoDB" id="9779968at2"/>
<dbReference type="RefSeq" id="WP_156093318.1">
    <property type="nucleotide sequence ID" value="NZ_LR734883.1"/>
</dbReference>
<proteinExistence type="predicted"/>
<sequence length="96" mass="10302">MDRRQFLKFVGIVGTSAIATWGTQGWIAKSLAASPSSKRLIVIFLRGGVDGLNVVVPYSEPEYYTARPVIAIPKPGTEKGVLDLASSAKSAPRLTR</sequence>
<dbReference type="Proteomes" id="UP000184550">
    <property type="component" value="Unassembled WGS sequence"/>
</dbReference>
<dbReference type="EMBL" id="CZCU02000161">
    <property type="protein sequence ID" value="VXD24566.1"/>
    <property type="molecule type" value="Genomic_DNA"/>
</dbReference>